<dbReference type="EMBL" id="OM869632">
    <property type="protein sequence ID" value="UPW36336.1"/>
    <property type="molecule type" value="Genomic_DNA"/>
</dbReference>
<name>A0A976R6R0_9VIRU</name>
<reference evidence="2" key="1">
    <citation type="submission" date="2022-02" db="EMBL/GenBank/DDBJ databases">
        <title>Towards deciphering the DNA virus diversity associated with rodent species in the families Cricetidae and Heteromyidae.</title>
        <authorList>
            <person name="Lund M."/>
            <person name="Larsen B.B."/>
            <person name="Gryseels S."/>
            <person name="Kraberger S."/>
            <person name="Rowsey D.M."/>
            <person name="Steger L."/>
            <person name="Yule K.M."/>
            <person name="Upham N.S."/>
            <person name="Worobey M."/>
            <person name="Van Doorslaer K."/>
            <person name="Varsani A."/>
        </authorList>
    </citation>
    <scope>NUCLEOTIDE SEQUENCE</scope>
    <source>
        <strain evidence="2">NeonRodF8_48</strain>
    </source>
</reference>
<organism evidence="2">
    <name type="scientific">Peromfec virus RodF8_48</name>
    <dbReference type="NCBI Taxonomy" id="2929379"/>
    <lineage>
        <taxon>Viruses</taxon>
        <taxon>Monodnaviria</taxon>
        <taxon>Sangervirae</taxon>
        <taxon>Phixviricota</taxon>
        <taxon>Malgrandaviricetes</taxon>
        <taxon>Petitvirales</taxon>
        <taxon>Microviridae</taxon>
    </lineage>
</organism>
<evidence type="ECO:0000313" key="2">
    <source>
        <dbReference type="EMBL" id="UPW36336.1"/>
    </source>
</evidence>
<dbReference type="Pfam" id="PF23343">
    <property type="entry name" value="REP_ORF2-G2P"/>
    <property type="match status" value="1"/>
</dbReference>
<dbReference type="InterPro" id="IPR056906">
    <property type="entry name" value="ORF2/G2P_dom"/>
</dbReference>
<sequence>MGLYNYLIKYSPIDTIFKFIMCYSPLYFRVNNSSGMFLPEQRFISIPCGKCADCRVNHSKEWAVKCMCHYLALPEHLKCQAWFLTLTYDDEHNPNVLIKRDLQLFFKRLRKHFKFSKIKYFAVGEYGSKTYRPHYHMIIFNVPIPDLVHLKNNIFGDALYTSETISKIWGNGICCIGELSVKSASYTARYSLKKYGDSDIFQLSSNGFGKDYFFQNMKQIISQGFISLSCDGRIIKSPIPKYFLKLYRKEVGDLEYLKFLRYQNVRHIKFEKELNNWFPDKRKLSSRIRKQLKDIGCLEYAVKVNLRNKQIIKQSLYDLYNNRDFNL</sequence>
<feature type="domain" description="Replication-associated protein ORF2/G2P" evidence="1">
    <location>
        <begin position="82"/>
        <end position="194"/>
    </location>
</feature>
<proteinExistence type="predicted"/>
<protein>
    <submittedName>
        <fullName evidence="2">Replication initiator protein</fullName>
    </submittedName>
</protein>
<accession>A0A976R6R0</accession>
<evidence type="ECO:0000259" key="1">
    <source>
        <dbReference type="Pfam" id="PF23343"/>
    </source>
</evidence>